<evidence type="ECO:0008006" key="2">
    <source>
        <dbReference type="Google" id="ProtNLM"/>
    </source>
</evidence>
<dbReference type="RefSeq" id="WP_353712288.1">
    <property type="nucleotide sequence ID" value="NZ_CP159279.1"/>
</dbReference>
<dbReference type="EMBL" id="CP159279">
    <property type="protein sequence ID" value="XCH12111.1"/>
    <property type="molecule type" value="Genomic_DNA"/>
</dbReference>
<proteinExistence type="predicted"/>
<organism evidence="1">
    <name type="scientific">Arthrobacter sp. K5</name>
    <dbReference type="NCBI Taxonomy" id="2839623"/>
    <lineage>
        <taxon>Bacteria</taxon>
        <taxon>Bacillati</taxon>
        <taxon>Actinomycetota</taxon>
        <taxon>Actinomycetes</taxon>
        <taxon>Micrococcales</taxon>
        <taxon>Micrococcaceae</taxon>
        <taxon>Arthrobacter</taxon>
    </lineage>
</organism>
<protein>
    <recommendedName>
        <fullName evidence="2">Apea-like HEPN domain-containing protein</fullName>
    </recommendedName>
</protein>
<dbReference type="AlphaFoldDB" id="A0AAU8ER68"/>
<sequence>MTDRPAIYLFPYLRLREEVNVGPWVLQPLDPKKLAEPFDGFGRTLKALLSRFRDDAGQRLKTATLVRRKEPELDPGEAREHERGALQAAVLFAVTDANTGNGNEILWEAPALNLATAEVATFFVGELTALENGTFVRTRGGTLNRRIVGGGTVNDDFVVVPAPEGLVTIPDLTLDSRLLDAVYRVSVEALSDDSAKTKREVWAALHWHGRAWENSPLHSMPDILVQLKTAIEALSGKTGTATGISALEEIYRSVTGTIGADEFLWPESSPCFSREYNGKTNMYSSFGHWYWCLADTRNAIVHDTESPVMEHEAAGSPFQGNLFRVAERVTRELIKIRLAQFGYPEAALSPSSRKHLRIAQSRGLQIGTISPAQK</sequence>
<reference evidence="1" key="1">
    <citation type="submission" date="2024-06" db="EMBL/GenBank/DDBJ databases">
        <title>Biodegradation of dimethachlon by Arthrobacter sp. K5: mechanistic insights and ecological implications.</title>
        <authorList>
            <person name="Hu S."/>
            <person name="Lu P."/>
        </authorList>
    </citation>
    <scope>NUCLEOTIDE SEQUENCE</scope>
    <source>
        <strain evidence="1">K5</strain>
    </source>
</reference>
<gene>
    <name evidence="1" type="ORF">ABRP34_03590</name>
</gene>
<name>A0AAU8ER68_9MICC</name>
<evidence type="ECO:0000313" key="1">
    <source>
        <dbReference type="EMBL" id="XCH12111.1"/>
    </source>
</evidence>
<accession>A0AAU8ER68</accession>